<dbReference type="PANTHER" id="PTHR24264:SF54">
    <property type="entry name" value="PEPTIDASE S1 DOMAIN-CONTAINING PROTEIN"/>
    <property type="match status" value="1"/>
</dbReference>
<dbReference type="InterPro" id="IPR050127">
    <property type="entry name" value="Serine_Proteases_S1"/>
</dbReference>
<feature type="signal peptide" evidence="7">
    <location>
        <begin position="1"/>
        <end position="17"/>
    </location>
</feature>
<keyword evidence="4 6" id="KW-0720">Serine protease</keyword>
<keyword evidence="5" id="KW-1015">Disulfide bond</keyword>
<evidence type="ECO:0000256" key="7">
    <source>
        <dbReference type="SAM" id="SignalP"/>
    </source>
</evidence>
<dbReference type="AlphaFoldDB" id="A0A649UJ18"/>
<keyword evidence="3 6" id="KW-0378">Hydrolase</keyword>
<keyword evidence="2 7" id="KW-0732">Signal</keyword>
<dbReference type="InterPro" id="IPR018114">
    <property type="entry name" value="TRYPSIN_HIS"/>
</dbReference>
<dbReference type="PROSITE" id="PS00134">
    <property type="entry name" value="TRYPSIN_HIS"/>
    <property type="match status" value="1"/>
</dbReference>
<dbReference type="FunFam" id="2.40.10.10:FF:000120">
    <property type="entry name" value="Putative serine protease"/>
    <property type="match status" value="1"/>
</dbReference>
<feature type="domain" description="Peptidase S1" evidence="8">
    <location>
        <begin position="47"/>
        <end position="283"/>
    </location>
</feature>
<reference evidence="9" key="1">
    <citation type="submission" date="2019-04" db="EMBL/GenBank/DDBJ databases">
        <title>Expression and activity of cellulase and trypsin during larval development of Veined Rapa Whelk Rapana venosa Valenciennes, 1846.</title>
        <authorList>
            <person name="Yang M."/>
            <person name="Song H."/>
            <person name="Yu Z."/>
            <person name="Bai Y."/>
            <person name="Hu Z."/>
            <person name="Hu N."/>
            <person name="Zhou C."/>
            <person name="Wang X."/>
            <person name="Li H."/>
            <person name="Zhang T."/>
        </authorList>
    </citation>
    <scope>NUCLEOTIDE SEQUENCE</scope>
</reference>
<dbReference type="GO" id="GO:0004252">
    <property type="term" value="F:serine-type endopeptidase activity"/>
    <property type="evidence" value="ECO:0007669"/>
    <property type="project" value="InterPro"/>
</dbReference>
<dbReference type="InterPro" id="IPR001314">
    <property type="entry name" value="Peptidase_S1A"/>
</dbReference>
<dbReference type="InterPro" id="IPR043504">
    <property type="entry name" value="Peptidase_S1_PA_chymotrypsin"/>
</dbReference>
<dbReference type="PANTHER" id="PTHR24264">
    <property type="entry name" value="TRYPSIN-RELATED"/>
    <property type="match status" value="1"/>
</dbReference>
<dbReference type="Gene3D" id="2.40.10.10">
    <property type="entry name" value="Trypsin-like serine proteases"/>
    <property type="match status" value="1"/>
</dbReference>
<evidence type="ECO:0000259" key="8">
    <source>
        <dbReference type="PROSITE" id="PS50240"/>
    </source>
</evidence>
<keyword evidence="1 6" id="KW-0645">Protease</keyword>
<dbReference type="PROSITE" id="PS00135">
    <property type="entry name" value="TRYPSIN_SER"/>
    <property type="match status" value="1"/>
</dbReference>
<evidence type="ECO:0000313" key="9">
    <source>
        <dbReference type="EMBL" id="QGJ04028.1"/>
    </source>
</evidence>
<protein>
    <submittedName>
        <fullName evidence="9">Trypsin</fullName>
    </submittedName>
</protein>
<evidence type="ECO:0000256" key="1">
    <source>
        <dbReference type="ARBA" id="ARBA00022670"/>
    </source>
</evidence>
<dbReference type="SMART" id="SM00020">
    <property type="entry name" value="Tryp_SPc"/>
    <property type="match status" value="1"/>
</dbReference>
<organism evidence="9">
    <name type="scientific">Rapana venosa</name>
    <name type="common">Veined rapa whelk</name>
    <name type="synonym">Rapana thomasiana</name>
    <dbReference type="NCBI Taxonomy" id="55521"/>
    <lineage>
        <taxon>Eukaryota</taxon>
        <taxon>Metazoa</taxon>
        <taxon>Spiralia</taxon>
        <taxon>Lophotrochozoa</taxon>
        <taxon>Mollusca</taxon>
        <taxon>Gastropoda</taxon>
        <taxon>Caenogastropoda</taxon>
        <taxon>Neogastropoda</taxon>
        <taxon>Muricoidea</taxon>
        <taxon>Muricidae</taxon>
        <taxon>Rapana</taxon>
    </lineage>
</organism>
<dbReference type="InterPro" id="IPR001254">
    <property type="entry name" value="Trypsin_dom"/>
</dbReference>
<feature type="chain" id="PRO_5025040995" evidence="7">
    <location>
        <begin position="18"/>
        <end position="284"/>
    </location>
</feature>
<evidence type="ECO:0000256" key="5">
    <source>
        <dbReference type="ARBA" id="ARBA00023157"/>
    </source>
</evidence>
<dbReference type="Pfam" id="PF00089">
    <property type="entry name" value="Trypsin"/>
    <property type="match status" value="1"/>
</dbReference>
<dbReference type="SUPFAM" id="SSF50494">
    <property type="entry name" value="Trypsin-like serine proteases"/>
    <property type="match status" value="1"/>
</dbReference>
<dbReference type="PROSITE" id="PS50240">
    <property type="entry name" value="TRYPSIN_DOM"/>
    <property type="match status" value="1"/>
</dbReference>
<sequence>MKIAVGSWLLLTTLVQCQLGASSTCGQSSALRRWEPLLGGRRAMGRIVGGEQTADCSVVPWQVQLRVGKWQCGGSVLSKQHVLTAAHCLRKISYNPKFVKVRVAEHNLKEAGALEREVEVAGIHVHQAYNVATKEHDIAILTLKETLEYNGCVAPVCLDPTFTPNGHDCIVAGWGHTSFLGRSSKVLKMTKVQAYPGSDCRARFGISDHDYLSNTALQLCAGSVNGGTGTCQGDSGGPLVCWSNGRYVQAGLVSFAEGCGQANWPTVYTNVPAHFDWIMGKIRG</sequence>
<dbReference type="PRINTS" id="PR00722">
    <property type="entry name" value="CHYMOTRYPSIN"/>
</dbReference>
<dbReference type="GO" id="GO:0006508">
    <property type="term" value="P:proteolysis"/>
    <property type="evidence" value="ECO:0007669"/>
    <property type="project" value="UniProtKB-KW"/>
</dbReference>
<accession>A0A649UJ18</accession>
<evidence type="ECO:0000256" key="6">
    <source>
        <dbReference type="RuleBase" id="RU363034"/>
    </source>
</evidence>
<evidence type="ECO:0000256" key="2">
    <source>
        <dbReference type="ARBA" id="ARBA00022729"/>
    </source>
</evidence>
<dbReference type="CDD" id="cd00190">
    <property type="entry name" value="Tryp_SPc"/>
    <property type="match status" value="1"/>
</dbReference>
<dbReference type="InterPro" id="IPR009003">
    <property type="entry name" value="Peptidase_S1_PA"/>
</dbReference>
<dbReference type="EMBL" id="MK850390">
    <property type="protein sequence ID" value="QGJ04028.1"/>
    <property type="molecule type" value="mRNA"/>
</dbReference>
<dbReference type="InterPro" id="IPR033116">
    <property type="entry name" value="TRYPSIN_SER"/>
</dbReference>
<proteinExistence type="evidence at transcript level"/>
<dbReference type="GO" id="GO:0005615">
    <property type="term" value="C:extracellular space"/>
    <property type="evidence" value="ECO:0007669"/>
    <property type="project" value="TreeGrafter"/>
</dbReference>
<name>A0A649UJ18_RAPVE</name>
<evidence type="ECO:0000256" key="3">
    <source>
        <dbReference type="ARBA" id="ARBA00022801"/>
    </source>
</evidence>
<evidence type="ECO:0000256" key="4">
    <source>
        <dbReference type="ARBA" id="ARBA00022825"/>
    </source>
</evidence>